<proteinExistence type="predicted"/>
<gene>
    <name evidence="1" type="ORF">AEK19_MT1129</name>
</gene>
<accession>A0A1Y0B1M2</accession>
<dbReference type="AlphaFoldDB" id="A0A1Y0B1M2"/>
<organism evidence="1">
    <name type="scientific">Utricularia reniformis</name>
    <dbReference type="NCBI Taxonomy" id="192314"/>
    <lineage>
        <taxon>Eukaryota</taxon>
        <taxon>Viridiplantae</taxon>
        <taxon>Streptophyta</taxon>
        <taxon>Embryophyta</taxon>
        <taxon>Tracheophyta</taxon>
        <taxon>Spermatophyta</taxon>
        <taxon>Magnoliopsida</taxon>
        <taxon>eudicotyledons</taxon>
        <taxon>Gunneridae</taxon>
        <taxon>Pentapetalae</taxon>
        <taxon>asterids</taxon>
        <taxon>lamiids</taxon>
        <taxon>Lamiales</taxon>
        <taxon>Lentibulariaceae</taxon>
        <taxon>Utricularia</taxon>
    </lineage>
</organism>
<protein>
    <submittedName>
        <fullName evidence="1">Uncharacterized protein</fullName>
    </submittedName>
</protein>
<dbReference type="EMBL" id="KY774314">
    <property type="protein sequence ID" value="ART31345.1"/>
    <property type="molecule type" value="Genomic_DNA"/>
</dbReference>
<sequence length="58" mass="6698">MYGSTGRDGSRSRKRAIDHIRYQGFLLLESYPRPSLFFSFFGRQDRMRMMGGCSNKAG</sequence>
<reference evidence="1" key="1">
    <citation type="submission" date="2017-03" db="EMBL/GenBank/DDBJ databases">
        <title>The mitochondrial genome of the carnivorous plant Utricularia reniformis (Lentibulariaceae): structure, comparative analysis and evolutionary landmarks.</title>
        <authorList>
            <person name="Silva S.R."/>
            <person name="Alvarenga D.O."/>
            <person name="Michael T.P."/>
            <person name="Miranda V.F.O."/>
            <person name="Varani A.M."/>
        </authorList>
    </citation>
    <scope>NUCLEOTIDE SEQUENCE</scope>
</reference>
<geneLocation type="mitochondrion" evidence="1"/>
<keyword evidence="1" id="KW-0496">Mitochondrion</keyword>
<evidence type="ECO:0000313" key="1">
    <source>
        <dbReference type="EMBL" id="ART31345.1"/>
    </source>
</evidence>
<name>A0A1Y0B1M2_9LAMI</name>